<proteinExistence type="predicted"/>
<sequence>MDLIISYGVPKCFGCDRGIHFKTKEVHYACKKLGNTQVFSSAYHPQTNGMTKLMNKIIYNSSSHYVNENEKDWSQYYKIIVFVYNTSPSSRLKVSPFYLLHNIKANQPFDNKLPLENELFDFTKTIKQLQEIKNTTPKIF</sequence>
<dbReference type="PROSITE" id="PS50994">
    <property type="entry name" value="INTEGRASE"/>
    <property type="match status" value="1"/>
</dbReference>
<gene>
    <name evidence="2" type="primary">TY3B-I_14</name>
    <name evidence="2" type="ORF">g.8353</name>
</gene>
<dbReference type="InterPro" id="IPR050951">
    <property type="entry name" value="Retrovirus_Pol_polyprotein"/>
</dbReference>
<dbReference type="Gene3D" id="3.30.420.10">
    <property type="entry name" value="Ribonuclease H-like superfamily/Ribonuclease H"/>
    <property type="match status" value="1"/>
</dbReference>
<dbReference type="SUPFAM" id="SSF53098">
    <property type="entry name" value="Ribonuclease H-like"/>
    <property type="match status" value="1"/>
</dbReference>
<dbReference type="EMBL" id="GGMS01001871">
    <property type="protein sequence ID" value="MBY71074.1"/>
    <property type="molecule type" value="Transcribed_RNA"/>
</dbReference>
<protein>
    <submittedName>
        <fullName evidence="2">Transposon Ty3-I Gag-Pol polyprotein</fullName>
    </submittedName>
</protein>
<dbReference type="AlphaFoldDB" id="A0A2S2Q076"/>
<dbReference type="InterPro" id="IPR001584">
    <property type="entry name" value="Integrase_cat-core"/>
</dbReference>
<dbReference type="InterPro" id="IPR012337">
    <property type="entry name" value="RNaseH-like_sf"/>
</dbReference>
<evidence type="ECO:0000259" key="1">
    <source>
        <dbReference type="PROSITE" id="PS50994"/>
    </source>
</evidence>
<dbReference type="GO" id="GO:0015074">
    <property type="term" value="P:DNA integration"/>
    <property type="evidence" value="ECO:0007669"/>
    <property type="project" value="InterPro"/>
</dbReference>
<evidence type="ECO:0000313" key="2">
    <source>
        <dbReference type="EMBL" id="MBY71074.1"/>
    </source>
</evidence>
<reference evidence="2" key="1">
    <citation type="submission" date="2018-04" db="EMBL/GenBank/DDBJ databases">
        <title>Transcriptome assembly of Sipha flava.</title>
        <authorList>
            <person name="Scully E.D."/>
            <person name="Geib S.M."/>
            <person name="Palmer N.A."/>
            <person name="Koch K."/>
            <person name="Bradshaw J."/>
            <person name="Heng-Moss T."/>
            <person name="Sarath G."/>
        </authorList>
    </citation>
    <scope>NUCLEOTIDE SEQUENCE</scope>
</reference>
<dbReference type="PANTHER" id="PTHR37984:SF5">
    <property type="entry name" value="PROTEIN NYNRIN-LIKE"/>
    <property type="match status" value="1"/>
</dbReference>
<organism evidence="2">
    <name type="scientific">Sipha flava</name>
    <name type="common">yellow sugarcane aphid</name>
    <dbReference type="NCBI Taxonomy" id="143950"/>
    <lineage>
        <taxon>Eukaryota</taxon>
        <taxon>Metazoa</taxon>
        <taxon>Ecdysozoa</taxon>
        <taxon>Arthropoda</taxon>
        <taxon>Hexapoda</taxon>
        <taxon>Insecta</taxon>
        <taxon>Pterygota</taxon>
        <taxon>Neoptera</taxon>
        <taxon>Paraneoptera</taxon>
        <taxon>Hemiptera</taxon>
        <taxon>Sternorrhyncha</taxon>
        <taxon>Aphidomorpha</taxon>
        <taxon>Aphidoidea</taxon>
        <taxon>Aphididae</taxon>
        <taxon>Sipha</taxon>
    </lineage>
</organism>
<dbReference type="PANTHER" id="PTHR37984">
    <property type="entry name" value="PROTEIN CBG26694"/>
    <property type="match status" value="1"/>
</dbReference>
<dbReference type="InterPro" id="IPR036397">
    <property type="entry name" value="RNaseH_sf"/>
</dbReference>
<dbReference type="GO" id="GO:0003676">
    <property type="term" value="F:nucleic acid binding"/>
    <property type="evidence" value="ECO:0007669"/>
    <property type="project" value="InterPro"/>
</dbReference>
<name>A0A2S2Q076_9HEMI</name>
<feature type="domain" description="Integrase catalytic" evidence="1">
    <location>
        <begin position="1"/>
        <end position="104"/>
    </location>
</feature>
<accession>A0A2S2Q076</accession>